<keyword evidence="4" id="KW-0546">Nucleotide metabolism</keyword>
<feature type="region of interest" description="Disordered" evidence="5">
    <location>
        <begin position="54"/>
        <end position="76"/>
    </location>
</feature>
<evidence type="ECO:0000256" key="4">
    <source>
        <dbReference type="ARBA" id="ARBA00023080"/>
    </source>
</evidence>
<evidence type="ECO:0000256" key="5">
    <source>
        <dbReference type="SAM" id="MobiDB-lite"/>
    </source>
</evidence>
<evidence type="ECO:0000313" key="8">
    <source>
        <dbReference type="Proteomes" id="UP000105122"/>
    </source>
</evidence>
<evidence type="ECO:0000259" key="6">
    <source>
        <dbReference type="Pfam" id="PF00692"/>
    </source>
</evidence>
<evidence type="ECO:0000256" key="3">
    <source>
        <dbReference type="ARBA" id="ARBA00022842"/>
    </source>
</evidence>
<protein>
    <submittedName>
        <fullName evidence="7">A72</fullName>
    </submittedName>
</protein>
<dbReference type="GO" id="GO:0046080">
    <property type="term" value="P:dUTP metabolic process"/>
    <property type="evidence" value="ECO:0007669"/>
    <property type="project" value="InterPro"/>
</dbReference>
<sequence>MAEHSDASDVNTAAVSKDTTRVPTSEMLDVNCVLRKPSVSTFLNRFFSADGKINEADDDDRPSHTVVDTNLSKEPNGPLVVKPKPKKSSRKMQVYYQPYTSDFKIESHKDRLCITNVRPIRIFERSRTIIIGVKIAIPSGFFGLTNCFHPPGCICVTDILNSGETDVRAHIANTTLTPLEILPMTLQMFIHIVPKIFPEPWQTVNLPAPHSEAAYFDLRTHRHIHLPPNSTAYLTFNTTHLCGAKTHSVLIIPCRHLAFKKILLDPTIWRPGMPPIIRTNNISSATQYISAGTLLAKVIFTSAGITQFSPALTSIITSLHIPKSQVHFTKPGPRHNKVNDE</sequence>
<dbReference type="SUPFAM" id="SSF51283">
    <property type="entry name" value="dUTPase-like"/>
    <property type="match status" value="1"/>
</dbReference>
<name>A0A0F6R6M3_RCMVE</name>
<dbReference type="Gene3D" id="2.70.40.10">
    <property type="match status" value="1"/>
</dbReference>
<feature type="domain" description="dUTPase-like" evidence="6">
    <location>
        <begin position="210"/>
        <end position="310"/>
    </location>
</feature>
<reference evidence="7 8" key="1">
    <citation type="journal article" date="2015" name="Genome Announc.">
        <title>Complete Genome Sequence of Rat Cytomegalovirus Strain ALL-03 (Malaysian Strain).</title>
        <authorList>
            <person name="Balakrishnan K.N."/>
            <person name="Abdullah A.A."/>
            <person name="Camalxaman S.N."/>
            <person name="Quah Y.W."/>
            <person name="Abba Y."/>
            <person name="Hani H."/>
            <person name="Loh H.S."/>
            <person name="Kamal F.M."/>
            <person name="Zeenathul N.A."/>
            <person name="Aini I."/>
            <person name="Omar A.R."/>
            <person name="Noordin M.M."/>
            <person name="Mohd Azmi M.L."/>
        </authorList>
    </citation>
    <scope>NUCLEOTIDE SEQUENCE [LARGE SCALE GENOMIC DNA]</scope>
    <source>
        <strain evidence="7">ALL-03</strain>
    </source>
</reference>
<dbReference type="HAMAP" id="MF_04031">
    <property type="entry name" value="HSV_DUT"/>
    <property type="match status" value="1"/>
</dbReference>
<keyword evidence="1" id="KW-0479">Metal-binding</keyword>
<keyword evidence="2" id="KW-0378">Hydrolase</keyword>
<proteinExistence type="inferred from homology"/>
<organism evidence="7 8">
    <name type="scientific">Rat cytomegalovirus ALL-03</name>
    <dbReference type="NCBI Taxonomy" id="1640278"/>
    <lineage>
        <taxon>Viruses</taxon>
        <taxon>Duplodnaviria</taxon>
        <taxon>Heunggongvirae</taxon>
        <taxon>Peploviricota</taxon>
        <taxon>Herviviricetes</taxon>
        <taxon>Herpesvirales</taxon>
        <taxon>Orthoherpesviridae</taxon>
        <taxon>Betaherpesvirinae</taxon>
        <taxon>Muromegalovirus</taxon>
        <taxon>Muromegalovirus muridbeta8</taxon>
        <taxon>Rat cytomegalovirus (isolate England)</taxon>
    </lineage>
</organism>
<dbReference type="EMBL" id="KP967684">
    <property type="protein sequence ID" value="AKE44239.1"/>
    <property type="molecule type" value="Genomic_DNA"/>
</dbReference>
<feature type="region of interest" description="Disordered" evidence="5">
    <location>
        <begin position="1"/>
        <end position="21"/>
    </location>
</feature>
<dbReference type="InterPro" id="IPR029054">
    <property type="entry name" value="dUTPase-like"/>
</dbReference>
<dbReference type="Proteomes" id="UP000105122">
    <property type="component" value="Segment"/>
</dbReference>
<dbReference type="InterPro" id="IPR036157">
    <property type="entry name" value="dUTPase-like_sf"/>
</dbReference>
<evidence type="ECO:0000313" key="7">
    <source>
        <dbReference type="EMBL" id="AKE44239.1"/>
    </source>
</evidence>
<gene>
    <name evidence="7" type="primary">a72</name>
</gene>
<dbReference type="GO" id="GO:0004170">
    <property type="term" value="F:dUTP diphosphatase activity"/>
    <property type="evidence" value="ECO:0007669"/>
    <property type="project" value="InterPro"/>
</dbReference>
<evidence type="ECO:0000256" key="1">
    <source>
        <dbReference type="ARBA" id="ARBA00022723"/>
    </source>
</evidence>
<dbReference type="GO" id="GO:0046872">
    <property type="term" value="F:metal ion binding"/>
    <property type="evidence" value="ECO:0007669"/>
    <property type="project" value="UniProtKB-KW"/>
</dbReference>
<evidence type="ECO:0000256" key="2">
    <source>
        <dbReference type="ARBA" id="ARBA00022801"/>
    </source>
</evidence>
<dbReference type="Pfam" id="PF00692">
    <property type="entry name" value="dUTPase"/>
    <property type="match status" value="1"/>
</dbReference>
<keyword evidence="3" id="KW-0460">Magnesium</keyword>
<dbReference type="InterPro" id="IPR034745">
    <property type="entry name" value="HSV_DUT"/>
</dbReference>
<accession>A0A0F6R6M3</accession>